<keyword evidence="2" id="KW-0012">Acyltransferase</keyword>
<dbReference type="InterPro" id="IPR050832">
    <property type="entry name" value="Bact_Acetyltransf"/>
</dbReference>
<evidence type="ECO:0000313" key="4">
    <source>
        <dbReference type="EMBL" id="MCY1141040.1"/>
    </source>
</evidence>
<organism evidence="4 5">
    <name type="scientific">Paractinoplanes pyxinae</name>
    <dbReference type="NCBI Taxonomy" id="2997416"/>
    <lineage>
        <taxon>Bacteria</taxon>
        <taxon>Bacillati</taxon>
        <taxon>Actinomycetota</taxon>
        <taxon>Actinomycetes</taxon>
        <taxon>Micromonosporales</taxon>
        <taxon>Micromonosporaceae</taxon>
        <taxon>Paractinoplanes</taxon>
    </lineage>
</organism>
<evidence type="ECO:0000259" key="3">
    <source>
        <dbReference type="PROSITE" id="PS51186"/>
    </source>
</evidence>
<evidence type="ECO:0000256" key="1">
    <source>
        <dbReference type="ARBA" id="ARBA00022679"/>
    </source>
</evidence>
<sequence length="175" mass="18312">MDVRIAKCRAEDVAALEKVLPSPGLSGYHEARYRRQVAGGGTYLVACVDDGLPGGSGEIIWGGCGAAEVQAAFPGVPELSGLSVVPRRQGQGIGTALISAAESVVVARGVGRLGMGVDDSNGRAAALYLRLGYAETGCHYLDRYHYVDDSGERHEVADPCRFLVKELRPPATIGG</sequence>
<dbReference type="Proteomes" id="UP001151002">
    <property type="component" value="Unassembled WGS sequence"/>
</dbReference>
<dbReference type="Pfam" id="PF00583">
    <property type="entry name" value="Acetyltransf_1"/>
    <property type="match status" value="1"/>
</dbReference>
<accession>A0ABT4B584</accession>
<proteinExistence type="predicted"/>
<reference evidence="4" key="1">
    <citation type="submission" date="2022-11" db="EMBL/GenBank/DDBJ databases">
        <authorList>
            <person name="Somphong A."/>
            <person name="Phongsopitanun W."/>
        </authorList>
    </citation>
    <scope>NUCLEOTIDE SEQUENCE</scope>
    <source>
        <strain evidence="4">Pm04-4</strain>
    </source>
</reference>
<keyword evidence="5" id="KW-1185">Reference proteome</keyword>
<evidence type="ECO:0000256" key="2">
    <source>
        <dbReference type="ARBA" id="ARBA00023315"/>
    </source>
</evidence>
<dbReference type="PANTHER" id="PTHR43877">
    <property type="entry name" value="AMINOALKYLPHOSPHONATE N-ACETYLTRANSFERASE-RELATED-RELATED"/>
    <property type="match status" value="1"/>
</dbReference>
<dbReference type="InterPro" id="IPR016181">
    <property type="entry name" value="Acyl_CoA_acyltransferase"/>
</dbReference>
<name>A0ABT4B584_9ACTN</name>
<dbReference type="CDD" id="cd04301">
    <property type="entry name" value="NAT_SF"/>
    <property type="match status" value="1"/>
</dbReference>
<dbReference type="Gene3D" id="3.40.630.30">
    <property type="match status" value="1"/>
</dbReference>
<comment type="caution">
    <text evidence="4">The sequence shown here is derived from an EMBL/GenBank/DDBJ whole genome shotgun (WGS) entry which is preliminary data.</text>
</comment>
<feature type="domain" description="N-acetyltransferase" evidence="3">
    <location>
        <begin position="3"/>
        <end position="152"/>
    </location>
</feature>
<protein>
    <submittedName>
        <fullName evidence="4">GNAT family N-acetyltransferase</fullName>
    </submittedName>
</protein>
<dbReference type="PANTHER" id="PTHR43877:SF2">
    <property type="entry name" value="AMINOALKYLPHOSPHONATE N-ACETYLTRANSFERASE-RELATED"/>
    <property type="match status" value="1"/>
</dbReference>
<dbReference type="InterPro" id="IPR000182">
    <property type="entry name" value="GNAT_dom"/>
</dbReference>
<gene>
    <name evidence="4" type="ORF">OWR29_23835</name>
</gene>
<dbReference type="RefSeq" id="WP_267565409.1">
    <property type="nucleotide sequence ID" value="NZ_JAPNTZ010000008.1"/>
</dbReference>
<evidence type="ECO:0000313" key="5">
    <source>
        <dbReference type="Proteomes" id="UP001151002"/>
    </source>
</evidence>
<keyword evidence="1" id="KW-0808">Transferase</keyword>
<dbReference type="SUPFAM" id="SSF55729">
    <property type="entry name" value="Acyl-CoA N-acyltransferases (Nat)"/>
    <property type="match status" value="1"/>
</dbReference>
<dbReference type="EMBL" id="JAPNTZ010000008">
    <property type="protein sequence ID" value="MCY1141040.1"/>
    <property type="molecule type" value="Genomic_DNA"/>
</dbReference>
<dbReference type="PROSITE" id="PS51186">
    <property type="entry name" value="GNAT"/>
    <property type="match status" value="1"/>
</dbReference>